<sequence>MEYGTWFLLSGGLGVGRGFTGWFDMIMAFFFYIPNLVIAEQFIRSRRKERGALVNLGSAALLLAASAFVMVVTWSFTNGAWGRRMASGLLEASF</sequence>
<feature type="transmembrane region" description="Helical" evidence="1">
    <location>
        <begin position="20"/>
        <end position="39"/>
    </location>
</feature>
<dbReference type="EMBL" id="JACHXI010000011">
    <property type="protein sequence ID" value="MBB3103980.1"/>
    <property type="molecule type" value="Genomic_DNA"/>
</dbReference>
<proteinExistence type="predicted"/>
<keyword evidence="1" id="KW-0472">Membrane</keyword>
<evidence type="ECO:0000313" key="3">
    <source>
        <dbReference type="Proteomes" id="UP000549250"/>
    </source>
</evidence>
<name>A0A839T5C2_AZOMA</name>
<protein>
    <submittedName>
        <fullName evidence="2">Uncharacterized protein</fullName>
    </submittedName>
</protein>
<organism evidence="2 3">
    <name type="scientific">Azomonas macrocytogenes</name>
    <name type="common">Azotobacter macrocytogenes</name>
    <dbReference type="NCBI Taxonomy" id="69962"/>
    <lineage>
        <taxon>Bacteria</taxon>
        <taxon>Pseudomonadati</taxon>
        <taxon>Pseudomonadota</taxon>
        <taxon>Gammaproteobacteria</taxon>
        <taxon>Pseudomonadales</taxon>
        <taxon>Pseudomonadaceae</taxon>
        <taxon>Azomonas</taxon>
    </lineage>
</organism>
<dbReference type="RefSeq" id="WP_221189823.1">
    <property type="nucleotide sequence ID" value="NZ_JACHXI010000011.1"/>
</dbReference>
<keyword evidence="1" id="KW-0812">Transmembrane</keyword>
<comment type="caution">
    <text evidence="2">The sequence shown here is derived from an EMBL/GenBank/DDBJ whole genome shotgun (WGS) entry which is preliminary data.</text>
</comment>
<gene>
    <name evidence="2" type="ORF">FHR87_002390</name>
</gene>
<accession>A0A839T5C2</accession>
<reference evidence="2 3" key="1">
    <citation type="submission" date="2020-08" db="EMBL/GenBank/DDBJ databases">
        <title>Genomic Encyclopedia of Type Strains, Phase III (KMG-III): the genomes of soil and plant-associated and newly described type strains.</title>
        <authorList>
            <person name="Whitman W."/>
        </authorList>
    </citation>
    <scope>NUCLEOTIDE SEQUENCE [LARGE SCALE GENOMIC DNA]</scope>
    <source>
        <strain evidence="2 3">CECT 4462</strain>
    </source>
</reference>
<keyword evidence="1" id="KW-1133">Transmembrane helix</keyword>
<evidence type="ECO:0000313" key="2">
    <source>
        <dbReference type="EMBL" id="MBB3103980.1"/>
    </source>
</evidence>
<evidence type="ECO:0000256" key="1">
    <source>
        <dbReference type="SAM" id="Phobius"/>
    </source>
</evidence>
<dbReference type="AlphaFoldDB" id="A0A839T5C2"/>
<keyword evidence="3" id="KW-1185">Reference proteome</keyword>
<dbReference type="Proteomes" id="UP000549250">
    <property type="component" value="Unassembled WGS sequence"/>
</dbReference>
<feature type="transmembrane region" description="Helical" evidence="1">
    <location>
        <begin position="51"/>
        <end position="76"/>
    </location>
</feature>